<dbReference type="KEGG" id="pvv:PVVCY_0101400"/>
<dbReference type="NCBIfam" id="TIGR01597">
    <property type="entry name" value="PYST-B"/>
    <property type="match status" value="1"/>
</dbReference>
<keyword evidence="2" id="KW-1133">Transmembrane helix</keyword>
<organism evidence="3 4">
    <name type="scientific">Plasmodium vinckei vinckei</name>
    <dbReference type="NCBI Taxonomy" id="54757"/>
    <lineage>
        <taxon>Eukaryota</taxon>
        <taxon>Sar</taxon>
        <taxon>Alveolata</taxon>
        <taxon>Apicomplexa</taxon>
        <taxon>Aconoidasida</taxon>
        <taxon>Haemosporida</taxon>
        <taxon>Plasmodiidae</taxon>
        <taxon>Plasmodium</taxon>
        <taxon>Plasmodium (Vinckeia)</taxon>
    </lineage>
</organism>
<gene>
    <name evidence="3" type="ORF">YYE_04889</name>
</gene>
<dbReference type="OrthoDB" id="372146at2759"/>
<protein>
    <recommendedName>
        <fullName evidence="5">Fam-b protein</fullName>
    </recommendedName>
</protein>
<reference evidence="3 4" key="1">
    <citation type="submission" date="2013-02" db="EMBL/GenBank/DDBJ databases">
        <title>The Genome Sequence of Plasmodium vinckei vinckei.</title>
        <authorList>
            <consortium name="The Broad Institute Genome Sequencing Platform"/>
            <consortium name="The Broad Institute Genome Sequencing Center for Infectious Disease"/>
            <person name="Neafsey D."/>
            <person name="Cheeseman I."/>
            <person name="Volkman S."/>
            <person name="Adams J."/>
            <person name="Walker B."/>
            <person name="Young S.K."/>
            <person name="Zeng Q."/>
            <person name="Gargeya S."/>
            <person name="Fitzgerald M."/>
            <person name="Haas B."/>
            <person name="Abouelleil A."/>
            <person name="Alvarado L."/>
            <person name="Arachchi H.M."/>
            <person name="Berlin A.M."/>
            <person name="Chapman S.B."/>
            <person name="Dewar J."/>
            <person name="Goldberg J."/>
            <person name="Griggs A."/>
            <person name="Gujja S."/>
            <person name="Hansen M."/>
            <person name="Howarth C."/>
            <person name="Imamovic A."/>
            <person name="Larimer J."/>
            <person name="McCowan C."/>
            <person name="Murphy C."/>
            <person name="Neiman D."/>
            <person name="Pearson M."/>
            <person name="Priest M."/>
            <person name="Roberts A."/>
            <person name="Saif S."/>
            <person name="Shea T."/>
            <person name="Sisk P."/>
            <person name="Sykes S."/>
            <person name="Wortman J."/>
            <person name="Nusbaum C."/>
            <person name="Birren B."/>
        </authorList>
    </citation>
    <scope>NUCLEOTIDE SEQUENCE [LARGE SCALE GENOMIC DNA]</scope>
    <source>
        <strain evidence="4">vinckei</strain>
    </source>
</reference>
<dbReference type="EMBL" id="KL446957">
    <property type="protein sequence ID" value="KEG00378.1"/>
    <property type="molecule type" value="Genomic_DNA"/>
</dbReference>
<dbReference type="InterPro" id="IPR006484">
    <property type="entry name" value="PYST_B"/>
</dbReference>
<dbReference type="Proteomes" id="UP000030681">
    <property type="component" value="Unassembled WGS sequence"/>
</dbReference>
<evidence type="ECO:0000313" key="4">
    <source>
        <dbReference type="Proteomes" id="UP000030681"/>
    </source>
</evidence>
<accession>A0A081I9M0</accession>
<sequence length="241" mass="28428">MLCKVKIKINYIYVNEYFISLQELYFVNESIYLERNAINFRKNRMLADADKKFDLNNFYESTLSCANQFSDYIGNDKEIKNLRNIIDSRIKEHKGIDTSPNLNNVDEKKKKLIYELRKEIEKAQKEFENVRNGELGILPIQNKRITKKDGNISILECKDSKKFEKEGNFLEGKDDSFEDEYNEIILRNNYKESKHNRKFTKILKKIFKMLGIATTFLAIILSGGLIIPFILLIHRIHLTNL</sequence>
<dbReference type="AlphaFoldDB" id="A0A081I9M0"/>
<name>A0A081I9M0_PLAVN</name>
<evidence type="ECO:0000256" key="2">
    <source>
        <dbReference type="SAM" id="Phobius"/>
    </source>
</evidence>
<evidence type="ECO:0000256" key="1">
    <source>
        <dbReference type="SAM" id="Coils"/>
    </source>
</evidence>
<dbReference type="RefSeq" id="XP_008626748.2">
    <property type="nucleotide sequence ID" value="XM_008628526.2"/>
</dbReference>
<feature type="coiled-coil region" evidence="1">
    <location>
        <begin position="106"/>
        <end position="133"/>
    </location>
</feature>
<feature type="transmembrane region" description="Helical" evidence="2">
    <location>
        <begin position="206"/>
        <end position="233"/>
    </location>
</feature>
<dbReference type="Pfam" id="PF09592">
    <property type="entry name" value="DUF2031"/>
    <property type="match status" value="1"/>
</dbReference>
<keyword evidence="2" id="KW-0812">Transmembrane</keyword>
<dbReference type="GeneID" id="19963095"/>
<keyword evidence="1" id="KW-0175">Coiled coil</keyword>
<keyword evidence="2" id="KW-0472">Membrane</keyword>
<evidence type="ECO:0008006" key="5">
    <source>
        <dbReference type="Google" id="ProtNLM"/>
    </source>
</evidence>
<proteinExistence type="predicted"/>
<evidence type="ECO:0000313" key="3">
    <source>
        <dbReference type="EMBL" id="KEG00378.1"/>
    </source>
</evidence>